<dbReference type="NCBIfam" id="TIGR00738">
    <property type="entry name" value="rrf2_super"/>
    <property type="match status" value="1"/>
</dbReference>
<dbReference type="GO" id="GO:0005829">
    <property type="term" value="C:cytosol"/>
    <property type="evidence" value="ECO:0007669"/>
    <property type="project" value="TreeGrafter"/>
</dbReference>
<dbReference type="AlphaFoldDB" id="A0A7W7Y4Y7"/>
<dbReference type="PANTHER" id="PTHR33221:SF4">
    <property type="entry name" value="HTH-TYPE TRANSCRIPTIONAL REPRESSOR NSRR"/>
    <property type="match status" value="1"/>
</dbReference>
<dbReference type="PANTHER" id="PTHR33221">
    <property type="entry name" value="WINGED HELIX-TURN-HELIX TRANSCRIPTIONAL REGULATOR, RRF2 FAMILY"/>
    <property type="match status" value="1"/>
</dbReference>
<dbReference type="EMBL" id="JACHID010000008">
    <property type="protein sequence ID" value="MBB5022191.1"/>
    <property type="molecule type" value="Genomic_DNA"/>
</dbReference>
<name>A0A7W7Y4Y7_9BACT</name>
<dbReference type="Pfam" id="PF02082">
    <property type="entry name" value="Rrf2"/>
    <property type="match status" value="1"/>
</dbReference>
<dbReference type="SUPFAM" id="SSF46785">
    <property type="entry name" value="Winged helix' DNA-binding domain"/>
    <property type="match status" value="1"/>
</dbReference>
<sequence>MSTFIRKEADYALRIAVYLAGTGTRVKMQDLCLNLGLTRPVVAKVIQDLKRHHIITSRTGRYGGLSLAVSPESLSVYDVLAAMNSNSSLNTCLDDPQFCRLQAICRISDFLCQLQQEFFDRLRQVPLSDLVFDERQLSTLAQQHVAKKT</sequence>
<dbReference type="InterPro" id="IPR036390">
    <property type="entry name" value="WH_DNA-bd_sf"/>
</dbReference>
<dbReference type="InterPro" id="IPR000944">
    <property type="entry name" value="Tscrpt_reg_Rrf2"/>
</dbReference>
<evidence type="ECO:0000256" key="1">
    <source>
        <dbReference type="ARBA" id="ARBA00023125"/>
    </source>
</evidence>
<comment type="caution">
    <text evidence="2">The sequence shown here is derived from an EMBL/GenBank/DDBJ whole genome shotgun (WGS) entry which is preliminary data.</text>
</comment>
<dbReference type="GO" id="GO:0003700">
    <property type="term" value="F:DNA-binding transcription factor activity"/>
    <property type="evidence" value="ECO:0007669"/>
    <property type="project" value="TreeGrafter"/>
</dbReference>
<dbReference type="InterPro" id="IPR036388">
    <property type="entry name" value="WH-like_DNA-bd_sf"/>
</dbReference>
<dbReference type="RefSeq" id="WP_183732254.1">
    <property type="nucleotide sequence ID" value="NZ_JACHID010000008.1"/>
</dbReference>
<dbReference type="GO" id="GO:0003677">
    <property type="term" value="F:DNA binding"/>
    <property type="evidence" value="ECO:0007669"/>
    <property type="project" value="UniProtKB-KW"/>
</dbReference>
<organism evidence="2 3">
    <name type="scientific">Desulfurispira natronophila</name>
    <dbReference type="NCBI Taxonomy" id="682562"/>
    <lineage>
        <taxon>Bacteria</taxon>
        <taxon>Pseudomonadati</taxon>
        <taxon>Chrysiogenota</taxon>
        <taxon>Chrysiogenia</taxon>
        <taxon>Chrysiogenales</taxon>
        <taxon>Chrysiogenaceae</taxon>
        <taxon>Desulfurispira</taxon>
    </lineage>
</organism>
<keyword evidence="3" id="KW-1185">Reference proteome</keyword>
<reference evidence="2 3" key="1">
    <citation type="submission" date="2020-08" db="EMBL/GenBank/DDBJ databases">
        <title>Genomic Encyclopedia of Type Strains, Phase IV (KMG-IV): sequencing the most valuable type-strain genomes for metagenomic binning, comparative biology and taxonomic classification.</title>
        <authorList>
            <person name="Goeker M."/>
        </authorList>
    </citation>
    <scope>NUCLEOTIDE SEQUENCE [LARGE SCALE GENOMIC DNA]</scope>
    <source>
        <strain evidence="2 3">DSM 22071</strain>
    </source>
</reference>
<protein>
    <submittedName>
        <fullName evidence="2">Rrf2 family nitric oxide-sensitive transcriptional repressor</fullName>
    </submittedName>
</protein>
<accession>A0A7W7Y4Y7</accession>
<dbReference type="PROSITE" id="PS51197">
    <property type="entry name" value="HTH_RRF2_2"/>
    <property type="match status" value="1"/>
</dbReference>
<evidence type="ECO:0000313" key="3">
    <source>
        <dbReference type="Proteomes" id="UP000528322"/>
    </source>
</evidence>
<gene>
    <name evidence="2" type="ORF">HNR37_001519</name>
</gene>
<proteinExistence type="predicted"/>
<keyword evidence="1" id="KW-0238">DNA-binding</keyword>
<dbReference type="Gene3D" id="1.10.10.10">
    <property type="entry name" value="Winged helix-like DNA-binding domain superfamily/Winged helix DNA-binding domain"/>
    <property type="match status" value="1"/>
</dbReference>
<evidence type="ECO:0000313" key="2">
    <source>
        <dbReference type="EMBL" id="MBB5022191.1"/>
    </source>
</evidence>
<dbReference type="Proteomes" id="UP000528322">
    <property type="component" value="Unassembled WGS sequence"/>
</dbReference>